<feature type="domain" description="Sulfatase N-terminal" evidence="7">
    <location>
        <begin position="232"/>
        <end position="520"/>
    </location>
</feature>
<keyword evidence="5 6" id="KW-0472">Membrane</keyword>
<dbReference type="InterPro" id="IPR017850">
    <property type="entry name" value="Alkaline_phosphatase_core_sf"/>
</dbReference>
<reference evidence="8 9" key="1">
    <citation type="journal article" date="2016" name="C (Basel)">
        <title>Selective Growth of and Electricity Production by Marine Exoelectrogenic Bacteria in Self-Aggregated Hydrogel of Microbially Reduced Graphene Oxide.</title>
        <authorList>
            <person name="Yoshida N."/>
            <person name="Goto Y."/>
            <person name="Miyata Y."/>
        </authorList>
    </citation>
    <scope>NUCLEOTIDE SEQUENCE [LARGE SCALE GENOMIC DNA]</scope>
    <source>
        <strain evidence="8 9">NIT-T3</strain>
    </source>
</reference>
<sequence>MNLPCLRQRLKSLARSRYLVFLLLVLAATRIVQQCGGLPWPLPAWRLEIPLLLYLYLLGNLATRPSRLQPVIAALPILLLYAVFDLYYLQFGRLLRITEVNEIPEMLQVLPWGVKILGGLALGLPLGAFALSLAPRRLGRAALAGLPLLALLVAVKATPEGFMTGFEKTQKEIVFFSDALSAGNNGRLSMVLYNEARRGSYLAETVDFREAAEPLKSFEEAVAQVKAQRSKRNVHLIVLESFLDPELLRGAHFSRSPVHPDFAKLVGGKGSLSISPVFGGGTAQAEFEVLCGVPALRELSGIEFDLFTGAKTLCLPHILEQGGYQAIATNAFVPDFFNSTNAYEGMGFDQIYYPREYAPGLQSYLSAGDVSGETYMFDGDLLSQNLEFVQRQLKENRGEPLFNYVISMYGHLPHDINLDKRPLLIAVAGDLHDEQLVRAVNQHYYRTQALAAFIKGLQRIDPKSLIVLVSDHLPPLTYGPNTYRDLGYLDGAENYMHLNRVYFIENGKPVQYQRIHHFDIPKIVLNYVSRGAYCRDQACGFTRRDEAVDKTVYRDGYMAIMARAMM</sequence>
<reference evidence="8 9" key="2">
    <citation type="journal article" date="2021" name="Int. J. Syst. Evol. Microbiol.">
        <title>Isolation and Polyphasic Characterization of Desulfuromonas versatilis sp. Nov., an Electrogenic Bacteria Capable of Versatile Metabolism Isolated from a Graphene Oxide-Reducing Enrichment Culture.</title>
        <authorList>
            <person name="Xie L."/>
            <person name="Yoshida N."/>
            <person name="Ishii S."/>
            <person name="Meng L."/>
        </authorList>
    </citation>
    <scope>NUCLEOTIDE SEQUENCE [LARGE SCALE GENOMIC DNA]</scope>
    <source>
        <strain evidence="8 9">NIT-T3</strain>
    </source>
</reference>
<feature type="transmembrane region" description="Helical" evidence="6">
    <location>
        <begin position="138"/>
        <end position="155"/>
    </location>
</feature>
<comment type="subcellular location">
    <subcellularLocation>
        <location evidence="1">Cell membrane</location>
        <topology evidence="1">Multi-pass membrane protein</topology>
    </subcellularLocation>
</comment>
<evidence type="ECO:0000256" key="3">
    <source>
        <dbReference type="ARBA" id="ARBA00022692"/>
    </source>
</evidence>
<keyword evidence="2" id="KW-1003">Cell membrane</keyword>
<dbReference type="PANTHER" id="PTHR47371:SF3">
    <property type="entry name" value="PHOSPHOGLYCEROL TRANSFERASE I"/>
    <property type="match status" value="1"/>
</dbReference>
<dbReference type="SUPFAM" id="SSF53649">
    <property type="entry name" value="Alkaline phosphatase-like"/>
    <property type="match status" value="1"/>
</dbReference>
<dbReference type="RefSeq" id="WP_221249408.1">
    <property type="nucleotide sequence ID" value="NZ_AP024355.1"/>
</dbReference>
<dbReference type="EMBL" id="AP024355">
    <property type="protein sequence ID" value="BCR06025.1"/>
    <property type="molecule type" value="Genomic_DNA"/>
</dbReference>
<dbReference type="PANTHER" id="PTHR47371">
    <property type="entry name" value="LIPOTEICHOIC ACID SYNTHASE"/>
    <property type="match status" value="1"/>
</dbReference>
<evidence type="ECO:0000256" key="4">
    <source>
        <dbReference type="ARBA" id="ARBA00022989"/>
    </source>
</evidence>
<organism evidence="8 9">
    <name type="scientific">Desulfuromonas versatilis</name>
    <dbReference type="NCBI Taxonomy" id="2802975"/>
    <lineage>
        <taxon>Bacteria</taxon>
        <taxon>Pseudomonadati</taxon>
        <taxon>Thermodesulfobacteriota</taxon>
        <taxon>Desulfuromonadia</taxon>
        <taxon>Desulfuromonadales</taxon>
        <taxon>Desulfuromonadaceae</taxon>
        <taxon>Desulfuromonas</taxon>
    </lineage>
</organism>
<dbReference type="Gene3D" id="3.40.720.10">
    <property type="entry name" value="Alkaline Phosphatase, subunit A"/>
    <property type="match status" value="1"/>
</dbReference>
<dbReference type="InterPro" id="IPR000917">
    <property type="entry name" value="Sulfatase_N"/>
</dbReference>
<protein>
    <recommendedName>
        <fullName evidence="7">Sulfatase N-terminal domain-containing protein</fullName>
    </recommendedName>
</protein>
<dbReference type="Pfam" id="PF00884">
    <property type="entry name" value="Sulfatase"/>
    <property type="match status" value="1"/>
</dbReference>
<evidence type="ECO:0000259" key="7">
    <source>
        <dbReference type="Pfam" id="PF00884"/>
    </source>
</evidence>
<evidence type="ECO:0000256" key="2">
    <source>
        <dbReference type="ARBA" id="ARBA00022475"/>
    </source>
</evidence>
<evidence type="ECO:0000313" key="8">
    <source>
        <dbReference type="EMBL" id="BCR06025.1"/>
    </source>
</evidence>
<gene>
    <name evidence="8" type="ORF">DESUT3_30940</name>
</gene>
<evidence type="ECO:0000256" key="1">
    <source>
        <dbReference type="ARBA" id="ARBA00004651"/>
    </source>
</evidence>
<keyword evidence="4 6" id="KW-1133">Transmembrane helix</keyword>
<keyword evidence="3 6" id="KW-0812">Transmembrane</keyword>
<proteinExistence type="predicted"/>
<keyword evidence="9" id="KW-1185">Reference proteome</keyword>
<feature type="transmembrane region" description="Helical" evidence="6">
    <location>
        <begin position="44"/>
        <end position="63"/>
    </location>
</feature>
<dbReference type="Proteomes" id="UP001319827">
    <property type="component" value="Chromosome"/>
</dbReference>
<feature type="transmembrane region" description="Helical" evidence="6">
    <location>
        <begin position="109"/>
        <end position="131"/>
    </location>
</feature>
<name>A0ABN6E133_9BACT</name>
<accession>A0ABN6E133</accession>
<evidence type="ECO:0000256" key="5">
    <source>
        <dbReference type="ARBA" id="ARBA00023136"/>
    </source>
</evidence>
<dbReference type="CDD" id="cd16015">
    <property type="entry name" value="LTA_synthase"/>
    <property type="match status" value="1"/>
</dbReference>
<dbReference type="InterPro" id="IPR050448">
    <property type="entry name" value="OpgB/LTA_synthase_biosynth"/>
</dbReference>
<evidence type="ECO:0000313" key="9">
    <source>
        <dbReference type="Proteomes" id="UP001319827"/>
    </source>
</evidence>
<evidence type="ECO:0000256" key="6">
    <source>
        <dbReference type="SAM" id="Phobius"/>
    </source>
</evidence>
<feature type="transmembrane region" description="Helical" evidence="6">
    <location>
        <begin position="70"/>
        <end position="89"/>
    </location>
</feature>